<dbReference type="EMBL" id="MCGO01000083">
    <property type="protein sequence ID" value="ORY30294.1"/>
    <property type="molecule type" value="Genomic_DNA"/>
</dbReference>
<keyword evidence="2" id="KW-0963">Cytoplasm</keyword>
<evidence type="ECO:0000256" key="2">
    <source>
        <dbReference type="ARBA" id="ARBA00022490"/>
    </source>
</evidence>
<dbReference type="Proteomes" id="UP000193642">
    <property type="component" value="Unassembled WGS sequence"/>
</dbReference>
<name>A0A1Y2B6D4_9FUNG</name>
<dbReference type="GO" id="GO:0060271">
    <property type="term" value="P:cilium assembly"/>
    <property type="evidence" value="ECO:0007669"/>
    <property type="project" value="TreeGrafter"/>
</dbReference>
<evidence type="ECO:0000256" key="3">
    <source>
        <dbReference type="ARBA" id="ARBA00022794"/>
    </source>
</evidence>
<evidence type="ECO:0000313" key="7">
    <source>
        <dbReference type="EMBL" id="ORY30294.1"/>
    </source>
</evidence>
<dbReference type="OrthoDB" id="184109at2759"/>
<dbReference type="PANTHER" id="PTHR12968">
    <property type="entry name" value="B9 DOMAIN-CONTAINING"/>
    <property type="match status" value="1"/>
</dbReference>
<dbReference type="STRING" id="329046.A0A1Y2B6D4"/>
<reference evidence="7 8" key="1">
    <citation type="submission" date="2016-07" db="EMBL/GenBank/DDBJ databases">
        <title>Pervasive Adenine N6-methylation of Active Genes in Fungi.</title>
        <authorList>
            <consortium name="DOE Joint Genome Institute"/>
            <person name="Mondo S.J."/>
            <person name="Dannebaum R.O."/>
            <person name="Kuo R.C."/>
            <person name="Labutti K."/>
            <person name="Haridas S."/>
            <person name="Kuo A."/>
            <person name="Salamov A."/>
            <person name="Ahrendt S.R."/>
            <person name="Lipzen A."/>
            <person name="Sullivan W."/>
            <person name="Andreopoulos W.B."/>
            <person name="Clum A."/>
            <person name="Lindquist E."/>
            <person name="Daum C."/>
            <person name="Ramamoorthy G.K."/>
            <person name="Gryganskyi A."/>
            <person name="Culley D."/>
            <person name="Magnuson J.K."/>
            <person name="James T.Y."/>
            <person name="O'Malley M.A."/>
            <person name="Stajich J.E."/>
            <person name="Spatafora J.W."/>
            <person name="Visel A."/>
            <person name="Grigoriev I.V."/>
        </authorList>
    </citation>
    <scope>NUCLEOTIDE SEQUENCE [LARGE SCALE GENOMIC DNA]</scope>
    <source>
        <strain evidence="7 8">JEL800</strain>
    </source>
</reference>
<evidence type="ECO:0000256" key="1">
    <source>
        <dbReference type="ARBA" id="ARBA00004120"/>
    </source>
</evidence>
<dbReference type="GO" id="GO:0036038">
    <property type="term" value="C:MKS complex"/>
    <property type="evidence" value="ECO:0007669"/>
    <property type="project" value="TreeGrafter"/>
</dbReference>
<keyword evidence="5" id="KW-0966">Cell projection</keyword>
<dbReference type="InterPro" id="IPR010796">
    <property type="entry name" value="C2_B9-type_dom"/>
</dbReference>
<organism evidence="7 8">
    <name type="scientific">Rhizoclosmatium globosum</name>
    <dbReference type="NCBI Taxonomy" id="329046"/>
    <lineage>
        <taxon>Eukaryota</taxon>
        <taxon>Fungi</taxon>
        <taxon>Fungi incertae sedis</taxon>
        <taxon>Chytridiomycota</taxon>
        <taxon>Chytridiomycota incertae sedis</taxon>
        <taxon>Chytridiomycetes</taxon>
        <taxon>Chytridiales</taxon>
        <taxon>Chytriomycetaceae</taxon>
        <taxon>Rhizoclosmatium</taxon>
    </lineage>
</organism>
<keyword evidence="8" id="KW-1185">Reference proteome</keyword>
<accession>A0A1Y2B6D4</accession>
<protein>
    <recommendedName>
        <fullName evidence="6">B9 domain-containing protein 2</fullName>
    </recommendedName>
</protein>
<proteinExistence type="predicted"/>
<dbReference type="PANTHER" id="PTHR12968:SF2">
    <property type="entry name" value="B9 DOMAIN-CONTAINING PROTEIN 2"/>
    <property type="match status" value="1"/>
</dbReference>
<gene>
    <name evidence="7" type="ORF">BCR33DRAFT_792642</name>
</gene>
<dbReference type="AlphaFoldDB" id="A0A1Y2B6D4"/>
<dbReference type="PROSITE" id="PS51381">
    <property type="entry name" value="C2_B9"/>
    <property type="match status" value="1"/>
</dbReference>
<evidence type="ECO:0000256" key="4">
    <source>
        <dbReference type="ARBA" id="ARBA00023212"/>
    </source>
</evidence>
<evidence type="ECO:0000313" key="8">
    <source>
        <dbReference type="Proteomes" id="UP000193642"/>
    </source>
</evidence>
<dbReference type="Pfam" id="PF07162">
    <property type="entry name" value="B9-C2"/>
    <property type="match status" value="1"/>
</dbReference>
<comment type="caution">
    <text evidence="7">The sequence shown here is derived from an EMBL/GenBank/DDBJ whole genome shotgun (WGS) entry which is preliminary data.</text>
</comment>
<keyword evidence="3" id="KW-0970">Cilium biogenesis/degradation</keyword>
<evidence type="ECO:0000256" key="5">
    <source>
        <dbReference type="ARBA" id="ARBA00023273"/>
    </source>
</evidence>
<comment type="subcellular location">
    <subcellularLocation>
        <location evidence="1">Cytoplasm</location>
        <location evidence="1">Cytoskeleton</location>
        <location evidence="1">Cilium basal body</location>
    </subcellularLocation>
</comment>
<sequence length="176" mass="19661">MAEVFCIGTILGASGFPKPELCAKFAFVAGDGWDIIEGEDSGQTQVDVPGEDDRYTVWSHPVDVHYTTKTIAGWPKLIFQVYHQDMFGRNELYGYGFVHVPTTPGTHHLDVVTWRPAGSFTDQVWAYFLGATPQLKSLDLIHNPSDRFRLQTVAMGKIHLQLSVIVKGFEKHGVQL</sequence>
<keyword evidence="4" id="KW-0206">Cytoskeleton</keyword>
<evidence type="ECO:0000256" key="6">
    <source>
        <dbReference type="ARBA" id="ARBA00039272"/>
    </source>
</evidence>